<dbReference type="InterPro" id="IPR008969">
    <property type="entry name" value="CarboxyPept-like_regulatory"/>
</dbReference>
<evidence type="ECO:0000259" key="11">
    <source>
        <dbReference type="Pfam" id="PF00593"/>
    </source>
</evidence>
<dbReference type="InterPro" id="IPR012910">
    <property type="entry name" value="Plug_dom"/>
</dbReference>
<evidence type="ECO:0000256" key="6">
    <source>
        <dbReference type="ARBA" id="ARBA00023136"/>
    </source>
</evidence>
<dbReference type="PANTHER" id="PTHR40980:SF5">
    <property type="entry name" value="TONB-DEPENDENT RECEPTOR"/>
    <property type="match status" value="1"/>
</dbReference>
<dbReference type="Pfam" id="PF00593">
    <property type="entry name" value="TonB_dep_Rec_b-barrel"/>
    <property type="match status" value="1"/>
</dbReference>
<organism evidence="13 14">
    <name type="scientific">Aquimarina spongiae</name>
    <dbReference type="NCBI Taxonomy" id="570521"/>
    <lineage>
        <taxon>Bacteria</taxon>
        <taxon>Pseudomonadati</taxon>
        <taxon>Bacteroidota</taxon>
        <taxon>Flavobacteriia</taxon>
        <taxon>Flavobacteriales</taxon>
        <taxon>Flavobacteriaceae</taxon>
        <taxon>Aquimarina</taxon>
    </lineage>
</organism>
<comment type="similarity">
    <text evidence="8 9">Belongs to the TonB-dependent receptor family.</text>
</comment>
<evidence type="ECO:0000256" key="3">
    <source>
        <dbReference type="ARBA" id="ARBA00022452"/>
    </source>
</evidence>
<keyword evidence="13" id="KW-0675">Receptor</keyword>
<keyword evidence="2 8" id="KW-0813">Transport</keyword>
<feature type="chain" id="PRO_5012002690" evidence="10">
    <location>
        <begin position="26"/>
        <end position="945"/>
    </location>
</feature>
<dbReference type="SUPFAM" id="SSF56935">
    <property type="entry name" value="Porins"/>
    <property type="match status" value="1"/>
</dbReference>
<evidence type="ECO:0000256" key="7">
    <source>
        <dbReference type="ARBA" id="ARBA00023237"/>
    </source>
</evidence>
<dbReference type="Pfam" id="PF13715">
    <property type="entry name" value="CarbopepD_reg_2"/>
    <property type="match status" value="1"/>
</dbReference>
<proteinExistence type="inferred from homology"/>
<evidence type="ECO:0000256" key="1">
    <source>
        <dbReference type="ARBA" id="ARBA00004571"/>
    </source>
</evidence>
<dbReference type="InterPro" id="IPR036942">
    <property type="entry name" value="Beta-barrel_TonB_sf"/>
</dbReference>
<dbReference type="SUPFAM" id="SSF49464">
    <property type="entry name" value="Carboxypeptidase regulatory domain-like"/>
    <property type="match status" value="1"/>
</dbReference>
<dbReference type="PANTHER" id="PTHR40980">
    <property type="entry name" value="PLUG DOMAIN-CONTAINING PROTEIN"/>
    <property type="match status" value="1"/>
</dbReference>
<dbReference type="GO" id="GO:0009279">
    <property type="term" value="C:cell outer membrane"/>
    <property type="evidence" value="ECO:0007669"/>
    <property type="project" value="UniProtKB-SubCell"/>
</dbReference>
<evidence type="ECO:0000256" key="10">
    <source>
        <dbReference type="SAM" id="SignalP"/>
    </source>
</evidence>
<evidence type="ECO:0000313" key="14">
    <source>
        <dbReference type="Proteomes" id="UP000184432"/>
    </source>
</evidence>
<keyword evidence="6 8" id="KW-0472">Membrane</keyword>
<keyword evidence="5 9" id="KW-0798">TonB box</keyword>
<dbReference type="Gene3D" id="2.170.130.10">
    <property type="entry name" value="TonB-dependent receptor, plug domain"/>
    <property type="match status" value="1"/>
</dbReference>
<sequence>MHITISIKKLLCALLILGGSIASFAQGKVTGKVIDGETNDVLPFANIAVKGTTIGSTSDFDGLYELSLDPGTYTIVFSFVGYETKEVSGVEIKSSGDVVDLNVTINATAATLEDVVITTTVRKNTEAAVLTLQKNSVKLLDGLSIESIKTTGASNIASAVKNVPGVSVQGGKFVYVRGLGDRYTKSILNGVDVPGLDPDRNTLQLDIFPTNILENILVIKSSTADQPADFTGGVVDIITKDLPSREEYSISIGASYNSSMHFNDNYLQYDGGNTDFLGFDDGTRDNPLENTPGVLPFPQVDPNAAIQNTQAFERTLAAQRDQSFTDYSFGFTAGKQFEVGDNRLGFLASASYRNETTYYEDYIEGQVFRKNADPSIFELGVDRSQQGEVGVNNVLLNGLVGLSYKTEKSKYKFNVLHIQNGESEASIFDQRNLIINSNQIKQDNLIYTQRSITNVLLSGRHSSESTNWLVEWKLSPTLSRVYDKDLRSTNFIVSESDPNLFTISPSEGGDPRRIWRDLEEINLAGKLDITKKHKLFGRDAKTKFGGAYTYKQRDFTVDQFSLPFAGSFDTSVLGGDPDQILAPQNIFNPGTGQGFFARRDSNISDTFDSTISIAAGYISEEFKLSDRFNAILGVRFEKFDLIYTGESQSGLRFDEESILDEADFFPSANLIYDLNEDANQKIRASYSRTTARPSFKEASIAEIFDPTSNTFFIGNINIQPTYIDNFDLRYEIYGEGANFFAVSAFYKSFDDPIELSFIREATGQFTPLNLGDATVYGAEIEFRRNLDFIGFENFNITTNFSIIESEQNFSDDERDARLDNLRVGEELEDGRTLQGQSPFLLNFGLNYNGQNNGWQGGVFYNVQGRTLQIVGNGNIPDVFTLPFHSLNFNIGKTFGEKKNSSISLKFSNLLDDDIESVYESFGSEDRVYSRWSPGQEISLGYTYKF</sequence>
<keyword evidence="7 8" id="KW-0998">Cell outer membrane</keyword>
<evidence type="ECO:0000259" key="12">
    <source>
        <dbReference type="Pfam" id="PF07715"/>
    </source>
</evidence>
<evidence type="ECO:0000313" key="13">
    <source>
        <dbReference type="EMBL" id="SHJ31859.1"/>
    </source>
</evidence>
<dbReference type="InterPro" id="IPR039426">
    <property type="entry name" value="TonB-dep_rcpt-like"/>
</dbReference>
<gene>
    <name evidence="13" type="ORF">SAMN04488508_107242</name>
</gene>
<evidence type="ECO:0000256" key="5">
    <source>
        <dbReference type="ARBA" id="ARBA00023077"/>
    </source>
</evidence>
<dbReference type="Proteomes" id="UP000184432">
    <property type="component" value="Unassembled WGS sequence"/>
</dbReference>
<accession>A0A1M6IBK4</accession>
<feature type="domain" description="TonB-dependent receptor plug" evidence="12">
    <location>
        <begin position="144"/>
        <end position="234"/>
    </location>
</feature>
<dbReference type="AlphaFoldDB" id="A0A1M6IBK4"/>
<keyword evidence="14" id="KW-1185">Reference proteome</keyword>
<dbReference type="OrthoDB" id="9768470at2"/>
<dbReference type="Pfam" id="PF07715">
    <property type="entry name" value="Plug"/>
    <property type="match status" value="1"/>
</dbReference>
<dbReference type="STRING" id="570521.SAMN04488508_107242"/>
<feature type="domain" description="TonB-dependent receptor-like beta-barrel" evidence="11">
    <location>
        <begin position="442"/>
        <end position="909"/>
    </location>
</feature>
<keyword evidence="3 8" id="KW-1134">Transmembrane beta strand</keyword>
<evidence type="ECO:0000256" key="8">
    <source>
        <dbReference type="PROSITE-ProRule" id="PRU01360"/>
    </source>
</evidence>
<dbReference type="InterPro" id="IPR037066">
    <property type="entry name" value="Plug_dom_sf"/>
</dbReference>
<keyword evidence="10" id="KW-0732">Signal</keyword>
<evidence type="ECO:0000256" key="9">
    <source>
        <dbReference type="RuleBase" id="RU003357"/>
    </source>
</evidence>
<dbReference type="Gene3D" id="2.60.40.1120">
    <property type="entry name" value="Carboxypeptidase-like, regulatory domain"/>
    <property type="match status" value="1"/>
</dbReference>
<dbReference type="EMBL" id="FQYP01000007">
    <property type="protein sequence ID" value="SHJ31859.1"/>
    <property type="molecule type" value="Genomic_DNA"/>
</dbReference>
<evidence type="ECO:0000256" key="2">
    <source>
        <dbReference type="ARBA" id="ARBA00022448"/>
    </source>
</evidence>
<reference evidence="14" key="1">
    <citation type="submission" date="2016-11" db="EMBL/GenBank/DDBJ databases">
        <authorList>
            <person name="Varghese N."/>
            <person name="Submissions S."/>
        </authorList>
    </citation>
    <scope>NUCLEOTIDE SEQUENCE [LARGE SCALE GENOMIC DNA]</scope>
    <source>
        <strain evidence="14">DSM 22623</strain>
    </source>
</reference>
<feature type="signal peptide" evidence="10">
    <location>
        <begin position="1"/>
        <end position="25"/>
    </location>
</feature>
<name>A0A1M6IBK4_9FLAO</name>
<evidence type="ECO:0000256" key="4">
    <source>
        <dbReference type="ARBA" id="ARBA00022692"/>
    </source>
</evidence>
<dbReference type="RefSeq" id="WP_073318305.1">
    <property type="nucleotide sequence ID" value="NZ_FQYP01000007.1"/>
</dbReference>
<dbReference type="PROSITE" id="PS52016">
    <property type="entry name" value="TONB_DEPENDENT_REC_3"/>
    <property type="match status" value="1"/>
</dbReference>
<protein>
    <submittedName>
        <fullName evidence="13">TonB-dependent Receptor Plug Domain</fullName>
    </submittedName>
</protein>
<comment type="subcellular location">
    <subcellularLocation>
        <location evidence="1 8">Cell outer membrane</location>
        <topology evidence="1 8">Multi-pass membrane protein</topology>
    </subcellularLocation>
</comment>
<keyword evidence="4 8" id="KW-0812">Transmembrane</keyword>
<dbReference type="Gene3D" id="2.40.170.20">
    <property type="entry name" value="TonB-dependent receptor, beta-barrel domain"/>
    <property type="match status" value="1"/>
</dbReference>
<dbReference type="InterPro" id="IPR000531">
    <property type="entry name" value="Beta-barrel_TonB"/>
</dbReference>